<sequence length="494" mass="53180">MQIQGNAEPSGNYTAALRKKAAKRLHTKEKQHGAQENGNGITQLFGLLNKVSQIAQGTEDLDEAISRTLKEVCLYTDWPIGHAYHAGTDGAGEARSSRLWSLDASIDRARMSEFVSISEETVFAPGKGMIGKVMETKEPVTIEDVTVLDTFLRAGPARQNGVKGCFAFPVLFENRPRIVLEFFSREPAALDGTTLEIMRFVGNQLNMILTRMAHRERLGDIAHSFEGTVKGAVEKTEHYIKALEENARLLCESLTASRKNARDAAESSEETAQSVQTVASAVEEMSASINEIASQVQRSTSLILHCADKVLEASNRAQTLNSATVKVEGALEEITAISGKVKLLSMNARIEAARAGVHGQGFSVVANEVKELSGQTEASVETISQIVREMNGATREMLAAMGETTRSIEEISAASQTIDTALEEQSSTTNEIAAAMQQTALSVTHISANLRSIDESVERSAEAAGEMSGKCSALAGEAETLSRNVETFLGEIGN</sequence>
<evidence type="ECO:0000259" key="7">
    <source>
        <dbReference type="PROSITE" id="PS50192"/>
    </source>
</evidence>
<keyword evidence="2" id="KW-0997">Cell inner membrane</keyword>
<comment type="subcellular location">
    <subcellularLocation>
        <location evidence="1">Cell inner membrane</location>
        <topology evidence="1">Multi-pass membrane protein</topology>
    </subcellularLocation>
</comment>
<evidence type="ECO:0000256" key="5">
    <source>
        <dbReference type="PROSITE-ProRule" id="PRU00284"/>
    </source>
</evidence>
<dbReference type="PRINTS" id="PR00260">
    <property type="entry name" value="CHEMTRNSDUCR"/>
</dbReference>
<evidence type="ECO:0000256" key="1">
    <source>
        <dbReference type="ARBA" id="ARBA00004429"/>
    </source>
</evidence>
<dbReference type="Pfam" id="PF00015">
    <property type="entry name" value="MCPsignal"/>
    <property type="match status" value="1"/>
</dbReference>
<dbReference type="eggNOG" id="COG0840">
    <property type="taxonomic scope" value="Bacteria"/>
</dbReference>
<reference evidence="8 9" key="1">
    <citation type="submission" date="2014-07" db="EMBL/GenBank/DDBJ databases">
        <title>Tepidicaulis marinum gen. nov., sp. nov., a novel marine bacterium denitrifying nitrate to nitrous oxide strictly under microaerobic conditions.</title>
        <authorList>
            <person name="Takeuchi M."/>
            <person name="Yamagishi T."/>
            <person name="Kamagata Y."/>
            <person name="Oshima K."/>
            <person name="Hattori M."/>
            <person name="Katayama T."/>
            <person name="Hanada S."/>
            <person name="Tamaki H."/>
            <person name="Marumo K."/>
            <person name="Maeda H."/>
            <person name="Nedachi M."/>
            <person name="Iwasaki W."/>
            <person name="Suwa Y."/>
            <person name="Sakata S."/>
        </authorList>
    </citation>
    <scope>NUCLEOTIDE SEQUENCE [LARGE SCALE GENOMIC DNA]</scope>
    <source>
        <strain evidence="8 9">MA2</strain>
    </source>
</reference>
<dbReference type="Proteomes" id="UP000028702">
    <property type="component" value="Unassembled WGS sequence"/>
</dbReference>
<feature type="domain" description="T-SNARE coiled-coil homology" evidence="7">
    <location>
        <begin position="391"/>
        <end position="453"/>
    </location>
</feature>
<dbReference type="InterPro" id="IPR004090">
    <property type="entry name" value="Chemotax_Me-accpt_rcpt"/>
</dbReference>
<feature type="domain" description="Methyl-accepting transducer" evidence="6">
    <location>
        <begin position="239"/>
        <end position="475"/>
    </location>
</feature>
<keyword evidence="2" id="KW-0472">Membrane</keyword>
<evidence type="ECO:0000256" key="4">
    <source>
        <dbReference type="ARBA" id="ARBA00029447"/>
    </source>
</evidence>
<protein>
    <submittedName>
        <fullName evidence="8">Histidine kinase, HAMP region:Bacterial chemotaxis sensory transducer</fullName>
    </submittedName>
</protein>
<dbReference type="PANTHER" id="PTHR32089:SF112">
    <property type="entry name" value="LYSOZYME-LIKE PROTEIN-RELATED"/>
    <property type="match status" value="1"/>
</dbReference>
<dbReference type="SUPFAM" id="SSF58104">
    <property type="entry name" value="Methyl-accepting chemotaxis protein (MCP) signaling domain"/>
    <property type="match status" value="1"/>
</dbReference>
<dbReference type="Gene3D" id="1.10.287.950">
    <property type="entry name" value="Methyl-accepting chemotaxis protein"/>
    <property type="match status" value="1"/>
</dbReference>
<evidence type="ECO:0000256" key="3">
    <source>
        <dbReference type="ARBA" id="ARBA00023224"/>
    </source>
</evidence>
<dbReference type="SMART" id="SM00283">
    <property type="entry name" value="MA"/>
    <property type="match status" value="1"/>
</dbReference>
<evidence type="ECO:0000313" key="8">
    <source>
        <dbReference type="EMBL" id="GAK46618.1"/>
    </source>
</evidence>
<name>A0A081BF00_9HYPH</name>
<dbReference type="AlphaFoldDB" id="A0A081BF00"/>
<dbReference type="Pfam" id="PF13185">
    <property type="entry name" value="GAF_2"/>
    <property type="match status" value="1"/>
</dbReference>
<dbReference type="GO" id="GO:0005886">
    <property type="term" value="C:plasma membrane"/>
    <property type="evidence" value="ECO:0007669"/>
    <property type="project" value="UniProtKB-SubCell"/>
</dbReference>
<keyword evidence="8" id="KW-0808">Transferase</keyword>
<dbReference type="InterPro" id="IPR000727">
    <property type="entry name" value="T_SNARE_dom"/>
</dbReference>
<keyword evidence="9" id="KW-1185">Reference proteome</keyword>
<gene>
    <name evidence="8" type="ORF">M2A_3117</name>
</gene>
<dbReference type="RefSeq" id="WP_052379552.1">
    <property type="nucleotide sequence ID" value="NZ_BBIO01000022.1"/>
</dbReference>
<dbReference type="Gene3D" id="3.30.450.40">
    <property type="match status" value="1"/>
</dbReference>
<proteinExistence type="inferred from homology"/>
<dbReference type="PROSITE" id="PS50111">
    <property type="entry name" value="CHEMOTAXIS_TRANSDUC_2"/>
    <property type="match status" value="1"/>
</dbReference>
<keyword evidence="2" id="KW-1003">Cell membrane</keyword>
<keyword evidence="3 5" id="KW-0807">Transducer</keyword>
<dbReference type="EMBL" id="BBIO01000022">
    <property type="protein sequence ID" value="GAK46618.1"/>
    <property type="molecule type" value="Genomic_DNA"/>
</dbReference>
<dbReference type="GO" id="GO:0016301">
    <property type="term" value="F:kinase activity"/>
    <property type="evidence" value="ECO:0007669"/>
    <property type="project" value="UniProtKB-KW"/>
</dbReference>
<organism evidence="8 9">
    <name type="scientific">Tepidicaulis marinus</name>
    <dbReference type="NCBI Taxonomy" id="1333998"/>
    <lineage>
        <taxon>Bacteria</taxon>
        <taxon>Pseudomonadati</taxon>
        <taxon>Pseudomonadota</taxon>
        <taxon>Alphaproteobacteria</taxon>
        <taxon>Hyphomicrobiales</taxon>
        <taxon>Parvibaculaceae</taxon>
        <taxon>Tepidicaulis</taxon>
    </lineage>
</organism>
<dbReference type="GO" id="GO:0007165">
    <property type="term" value="P:signal transduction"/>
    <property type="evidence" value="ECO:0007669"/>
    <property type="project" value="UniProtKB-KW"/>
</dbReference>
<dbReference type="InterPro" id="IPR004089">
    <property type="entry name" value="MCPsignal_dom"/>
</dbReference>
<dbReference type="SUPFAM" id="SSF55781">
    <property type="entry name" value="GAF domain-like"/>
    <property type="match status" value="1"/>
</dbReference>
<keyword evidence="8" id="KW-0418">Kinase</keyword>
<dbReference type="SMART" id="SM00065">
    <property type="entry name" value="GAF"/>
    <property type="match status" value="1"/>
</dbReference>
<comment type="caution">
    <text evidence="8">The sequence shown here is derived from an EMBL/GenBank/DDBJ whole genome shotgun (WGS) entry which is preliminary data.</text>
</comment>
<dbReference type="PANTHER" id="PTHR32089">
    <property type="entry name" value="METHYL-ACCEPTING CHEMOTAXIS PROTEIN MCPB"/>
    <property type="match status" value="1"/>
</dbReference>
<dbReference type="eggNOG" id="COG2203">
    <property type="taxonomic scope" value="Bacteria"/>
</dbReference>
<dbReference type="STRING" id="1333998.M2A_3117"/>
<dbReference type="InterPro" id="IPR029016">
    <property type="entry name" value="GAF-like_dom_sf"/>
</dbReference>
<dbReference type="GO" id="GO:0004888">
    <property type="term" value="F:transmembrane signaling receptor activity"/>
    <property type="evidence" value="ECO:0007669"/>
    <property type="project" value="InterPro"/>
</dbReference>
<dbReference type="InterPro" id="IPR003018">
    <property type="entry name" value="GAF"/>
</dbReference>
<evidence type="ECO:0000313" key="9">
    <source>
        <dbReference type="Proteomes" id="UP000028702"/>
    </source>
</evidence>
<accession>A0A081BF00</accession>
<evidence type="ECO:0000256" key="2">
    <source>
        <dbReference type="ARBA" id="ARBA00022519"/>
    </source>
</evidence>
<comment type="similarity">
    <text evidence="4">Belongs to the methyl-accepting chemotaxis (MCP) protein family.</text>
</comment>
<dbReference type="GO" id="GO:0006935">
    <property type="term" value="P:chemotaxis"/>
    <property type="evidence" value="ECO:0007669"/>
    <property type="project" value="InterPro"/>
</dbReference>
<dbReference type="PROSITE" id="PS50192">
    <property type="entry name" value="T_SNARE"/>
    <property type="match status" value="1"/>
</dbReference>
<evidence type="ECO:0000259" key="6">
    <source>
        <dbReference type="PROSITE" id="PS50111"/>
    </source>
</evidence>